<evidence type="ECO:0000259" key="1">
    <source>
        <dbReference type="PROSITE" id="PS50093"/>
    </source>
</evidence>
<dbReference type="PATRIC" id="fig|1286632.3.peg.2772"/>
<feature type="domain" description="PKD" evidence="1">
    <location>
        <begin position="64"/>
        <end position="111"/>
    </location>
</feature>
<gene>
    <name evidence="2" type="ORF">P278_27780</name>
</gene>
<comment type="caution">
    <text evidence="2">The sequence shown here is derived from an EMBL/GenBank/DDBJ whole genome shotgun (WGS) entry which is preliminary data.</text>
</comment>
<proteinExistence type="predicted"/>
<dbReference type="eggNOG" id="COG3291">
    <property type="taxonomic scope" value="Bacteria"/>
</dbReference>
<protein>
    <submittedName>
        <fullName evidence="2">Cell surface protein</fullName>
    </submittedName>
</protein>
<sequence length="309" mass="33886">MLREIFNVKKDFNMKTFKIYGILILGVLLSNCSSDDIESPLADFQFLIEGTQVTFNGTVANANTISWDFGDGETSSEEDPVHAYYEAGTYTVVMTVAGDHGTFSESKTVTILPSLEILLTGGQARPEGKSWRLKKAYTSGKEGAGLVANDLGLLLPSQDNLLDLIGLGASYEDTFTFVHDGGYKVDNKDGQSLMGLVLASIEYQESITAISYDINNVPLAHVLYTPKQDATWQLVDGNFTVDAATGPVQFTNKKQLVLDEYLGFKDKKVLVILKELTENTMNVAIGIHTEPTVYDKPTLLFHLSFEAVN</sequence>
<reference evidence="2 3" key="2">
    <citation type="journal article" date="2016" name="Genome Announc.">
        <title>Draft Genome Sequence of Zhouia amylolytica AD3, Isolated from Tidal Flat Sediment.</title>
        <authorList>
            <person name="Jia B."/>
            <person name="Jin H.M."/>
            <person name="Lee H.J."/>
            <person name="Jeon C.O."/>
        </authorList>
    </citation>
    <scope>NUCLEOTIDE SEQUENCE [LARGE SCALE GENOMIC DNA]</scope>
    <source>
        <strain evidence="2 3">AD3</strain>
    </source>
</reference>
<dbReference type="Gene3D" id="2.60.40.10">
    <property type="entry name" value="Immunoglobulins"/>
    <property type="match status" value="1"/>
</dbReference>
<name>W2UL13_9FLAO</name>
<reference evidence="3" key="1">
    <citation type="submission" date="2013-11" db="EMBL/GenBank/DDBJ databases">
        <title>Draft genome sequence from a member of Zhouia, isolated tidal flat.</title>
        <authorList>
            <person name="Jin H."/>
            <person name="Jeon C.O."/>
        </authorList>
    </citation>
    <scope>NUCLEOTIDE SEQUENCE [LARGE SCALE GENOMIC DNA]</scope>
    <source>
        <strain evidence="3">AD3</strain>
    </source>
</reference>
<dbReference type="PROSITE" id="PS50093">
    <property type="entry name" value="PKD"/>
    <property type="match status" value="1"/>
</dbReference>
<dbReference type="EMBL" id="AYXY01000023">
    <property type="protein sequence ID" value="ETN94835.1"/>
    <property type="molecule type" value="Genomic_DNA"/>
</dbReference>
<dbReference type="SMART" id="SM00089">
    <property type="entry name" value="PKD"/>
    <property type="match status" value="1"/>
</dbReference>
<keyword evidence="3" id="KW-1185">Reference proteome</keyword>
<dbReference type="InterPro" id="IPR035986">
    <property type="entry name" value="PKD_dom_sf"/>
</dbReference>
<evidence type="ECO:0000313" key="3">
    <source>
        <dbReference type="Proteomes" id="UP000018850"/>
    </source>
</evidence>
<dbReference type="SUPFAM" id="SSF49299">
    <property type="entry name" value="PKD domain"/>
    <property type="match status" value="1"/>
</dbReference>
<dbReference type="CDD" id="cd00146">
    <property type="entry name" value="PKD"/>
    <property type="match status" value="1"/>
</dbReference>
<accession>W2UL13</accession>
<dbReference type="InterPro" id="IPR000601">
    <property type="entry name" value="PKD_dom"/>
</dbReference>
<dbReference type="AlphaFoldDB" id="W2UL13"/>
<dbReference type="Pfam" id="PF18911">
    <property type="entry name" value="PKD_4"/>
    <property type="match status" value="1"/>
</dbReference>
<evidence type="ECO:0000313" key="2">
    <source>
        <dbReference type="EMBL" id="ETN94835.1"/>
    </source>
</evidence>
<dbReference type="InterPro" id="IPR013783">
    <property type="entry name" value="Ig-like_fold"/>
</dbReference>
<dbReference type="STRING" id="376730.SAMN04487906_1425"/>
<organism evidence="2 3">
    <name type="scientific">Zhouia amylolytica AD3</name>
    <dbReference type="NCBI Taxonomy" id="1286632"/>
    <lineage>
        <taxon>Bacteria</taxon>
        <taxon>Pseudomonadati</taxon>
        <taxon>Bacteroidota</taxon>
        <taxon>Flavobacteriia</taxon>
        <taxon>Flavobacteriales</taxon>
        <taxon>Flavobacteriaceae</taxon>
        <taxon>Zhouia</taxon>
    </lineage>
</organism>
<dbReference type="Proteomes" id="UP000018850">
    <property type="component" value="Unassembled WGS sequence"/>
</dbReference>
<dbReference type="InterPro" id="IPR022409">
    <property type="entry name" value="PKD/Chitinase_dom"/>
</dbReference>